<evidence type="ECO:0000256" key="2">
    <source>
        <dbReference type="SAM" id="MobiDB-lite"/>
    </source>
</evidence>
<evidence type="ECO:0000313" key="3">
    <source>
        <dbReference type="WBParaSite" id="ASIM_0000368101-mRNA-1"/>
    </source>
</evidence>
<dbReference type="InterPro" id="IPR001563">
    <property type="entry name" value="Peptidase_S10"/>
</dbReference>
<feature type="region of interest" description="Disordered" evidence="2">
    <location>
        <begin position="147"/>
        <end position="179"/>
    </location>
</feature>
<protein>
    <submittedName>
        <fullName evidence="3">Serine carboxypeptidase</fullName>
    </submittedName>
</protein>
<organism evidence="3">
    <name type="scientific">Anisakis simplex</name>
    <name type="common">Herring worm</name>
    <dbReference type="NCBI Taxonomy" id="6269"/>
    <lineage>
        <taxon>Eukaryota</taxon>
        <taxon>Metazoa</taxon>
        <taxon>Ecdysozoa</taxon>
        <taxon>Nematoda</taxon>
        <taxon>Chromadorea</taxon>
        <taxon>Rhabditida</taxon>
        <taxon>Spirurina</taxon>
        <taxon>Ascaridomorpha</taxon>
        <taxon>Ascaridoidea</taxon>
        <taxon>Anisakidae</taxon>
        <taxon>Anisakis</taxon>
        <taxon>Anisakis simplex complex</taxon>
    </lineage>
</organism>
<name>A0A0M3J7Y2_ANISI</name>
<dbReference type="AlphaFoldDB" id="A0A0M3J7Y2"/>
<evidence type="ECO:0000256" key="1">
    <source>
        <dbReference type="ARBA" id="ARBA00009431"/>
    </source>
</evidence>
<dbReference type="SUPFAM" id="SSF53474">
    <property type="entry name" value="alpha/beta-Hydrolases"/>
    <property type="match status" value="1"/>
</dbReference>
<dbReference type="GO" id="GO:0006508">
    <property type="term" value="P:proteolysis"/>
    <property type="evidence" value="ECO:0007669"/>
    <property type="project" value="InterPro"/>
</dbReference>
<dbReference type="InterPro" id="IPR029058">
    <property type="entry name" value="AB_hydrolase_fold"/>
</dbReference>
<dbReference type="Gene3D" id="3.40.50.1820">
    <property type="entry name" value="alpha/beta hydrolase"/>
    <property type="match status" value="1"/>
</dbReference>
<feature type="compositionally biased region" description="Polar residues" evidence="2">
    <location>
        <begin position="152"/>
        <end position="162"/>
    </location>
</feature>
<dbReference type="Pfam" id="PF00450">
    <property type="entry name" value="Peptidase_S10"/>
    <property type="match status" value="1"/>
</dbReference>
<dbReference type="WBParaSite" id="ASIM_0000368101-mRNA-1">
    <property type="protein sequence ID" value="ASIM_0000368101-mRNA-1"/>
    <property type="gene ID" value="ASIM_0000368101"/>
</dbReference>
<dbReference type="GO" id="GO:0004185">
    <property type="term" value="F:serine-type carboxypeptidase activity"/>
    <property type="evidence" value="ECO:0007669"/>
    <property type="project" value="InterPro"/>
</dbReference>
<proteinExistence type="inferred from homology"/>
<reference evidence="3" key="1">
    <citation type="submission" date="2017-02" db="UniProtKB">
        <authorList>
            <consortium name="WormBaseParasite"/>
        </authorList>
    </citation>
    <scope>IDENTIFICATION</scope>
</reference>
<comment type="similarity">
    <text evidence="1">Belongs to the peptidase S10 family.</text>
</comment>
<sequence length="179" mass="20146">LLCSDPLFYAYPVTYTNTAEVFKNIIDEVKIPDFRILIYNGDVDTVCNFLGDAWHFRDVANITNMSYNVRTPWMFRGQVAGYQQQYTHPNKKLTMDVITVKGAGHFVPLDRAGPSLQMITNLMQTTKPNYSSMPNGFNPDPILLPLQKYPPNGSQTNHQTTLPVPKYPPNGSVTFNPSG</sequence>
<accession>A0A0M3J7Y2</accession>